<feature type="compositionally biased region" description="Low complexity" evidence="1">
    <location>
        <begin position="209"/>
        <end position="223"/>
    </location>
</feature>
<dbReference type="InterPro" id="IPR036779">
    <property type="entry name" value="LysM_dom_sf"/>
</dbReference>
<feature type="region of interest" description="Disordered" evidence="1">
    <location>
        <begin position="267"/>
        <end position="347"/>
    </location>
</feature>
<feature type="compositionally biased region" description="Pro residues" evidence="1">
    <location>
        <begin position="650"/>
        <end position="660"/>
    </location>
</feature>
<name>A0A2U2CEJ8_9RHOB</name>
<feature type="compositionally biased region" description="Low complexity" evidence="1">
    <location>
        <begin position="554"/>
        <end position="567"/>
    </location>
</feature>
<feature type="compositionally biased region" description="Low complexity" evidence="1">
    <location>
        <begin position="491"/>
        <end position="503"/>
    </location>
</feature>
<feature type="compositionally biased region" description="Low complexity" evidence="1">
    <location>
        <begin position="273"/>
        <end position="287"/>
    </location>
</feature>
<evidence type="ECO:0000256" key="1">
    <source>
        <dbReference type="SAM" id="MobiDB-lite"/>
    </source>
</evidence>
<feature type="region of interest" description="Disordered" evidence="1">
    <location>
        <begin position="46"/>
        <end position="77"/>
    </location>
</feature>
<gene>
    <name evidence="3" type="ORF">C4N9_06480</name>
</gene>
<evidence type="ECO:0000313" key="3">
    <source>
        <dbReference type="EMBL" id="PWE30328.1"/>
    </source>
</evidence>
<comment type="caution">
    <text evidence="3">The sequence shown here is derived from an EMBL/GenBank/DDBJ whole genome shotgun (WGS) entry which is preliminary data.</text>
</comment>
<reference evidence="3 4" key="1">
    <citation type="submission" date="2018-05" db="EMBL/GenBank/DDBJ databases">
        <title>Pararhodobacter marina sp. nov., isolated from deep-sea water of the Indian Ocean.</title>
        <authorList>
            <person name="Lai Q.Sr."/>
            <person name="Liu X."/>
            <person name="Shao Z."/>
        </authorList>
    </citation>
    <scope>NUCLEOTIDE SEQUENCE [LARGE SCALE GENOMIC DNA]</scope>
    <source>
        <strain evidence="3 4">CIC4N-9</strain>
    </source>
</reference>
<dbReference type="AlphaFoldDB" id="A0A2U2CEJ8"/>
<feature type="compositionally biased region" description="Low complexity" evidence="1">
    <location>
        <begin position="238"/>
        <end position="253"/>
    </location>
</feature>
<protein>
    <recommendedName>
        <fullName evidence="2">LysM domain-containing protein</fullName>
    </recommendedName>
</protein>
<feature type="region of interest" description="Disordered" evidence="1">
    <location>
        <begin position="186"/>
        <end position="253"/>
    </location>
</feature>
<feature type="compositionally biased region" description="Basic and acidic residues" evidence="1">
    <location>
        <begin position="305"/>
        <end position="319"/>
    </location>
</feature>
<dbReference type="Gene3D" id="3.10.350.10">
    <property type="entry name" value="LysM domain"/>
    <property type="match status" value="1"/>
</dbReference>
<dbReference type="PANTHER" id="PTHR34700:SF4">
    <property type="entry name" value="PHAGE-LIKE ELEMENT PBSX PROTEIN XKDP"/>
    <property type="match status" value="1"/>
</dbReference>
<dbReference type="OrthoDB" id="370541at2"/>
<dbReference type="CDD" id="cd00118">
    <property type="entry name" value="LysM"/>
    <property type="match status" value="1"/>
</dbReference>
<feature type="compositionally biased region" description="Polar residues" evidence="1">
    <location>
        <begin position="327"/>
        <end position="347"/>
    </location>
</feature>
<feature type="region of interest" description="Disordered" evidence="1">
    <location>
        <begin position="491"/>
        <end position="662"/>
    </location>
</feature>
<dbReference type="PROSITE" id="PS51782">
    <property type="entry name" value="LYSM"/>
    <property type="match status" value="1"/>
</dbReference>
<feature type="compositionally biased region" description="Low complexity" evidence="1">
    <location>
        <begin position="525"/>
        <end position="536"/>
    </location>
</feature>
<sequence>MIKGLVWWLGGGAIVAAGVVAWVILSGRPAELDAPVPANDIAATGEVAPPADTAASAPEPRADVAEDGTESADQDAPVTDADAGMAEAPVVPAFDVVRVARDGAALVAGSASPGAAINLRVDGAVVAQAMADSAGQFVAIFSLGSSDAAQMMTLEMEDGAGNVTQAVDTVILTPRPQAPEQLAALAPEGDASGAETARQAVAETGDTPGDAGQSDDQGAGQAAVEGLSDAPVSEMAPAGDTAADTGREAATTEDAAGDEALALDLGAEEPSSEETAPRPAETPETAPDGAAPEQAGAAETPEIASPREDSAPEAPRDAEIVAEAPSSDAQTETPDTSPAGSAPDTSVVEQAETALAQAQAAAPGDTAELPTAFLLRGDGQVEVLDPGPNVMDNVVIDTISYSDSGDVQISGRAAGVDPRADLRIYLDNRAIATATAEAGDWRLDLPAIAPGVYTLRVDQLSDGGGVTSRFETPFQREDPARVAEAQAQIDAQNAALAQAEAQAPGGDVPSASPVPDIAQAEGGDAPASTTEPATTSGERPAPDAEEPAQIASVDAAGTGTQGNGQADGESRPASQGDSRVSAPVATDAQASASAVPPPSADPTQTRTETAEARAVSSADAGRAADGEAPANGTRPASVEGDASDTASSPVPSPMPAPPTPSVSLITVQPGHTLWHISRERYGQGEQYVIIYRANRSQIRDPDLIYPGQIFTLPDR</sequence>
<dbReference type="InterPro" id="IPR052196">
    <property type="entry name" value="Bact_Kbp"/>
</dbReference>
<evidence type="ECO:0000313" key="4">
    <source>
        <dbReference type="Proteomes" id="UP000244940"/>
    </source>
</evidence>
<dbReference type="RefSeq" id="WP_109532472.1">
    <property type="nucleotide sequence ID" value="NZ_QEYD01000003.1"/>
</dbReference>
<dbReference type="EMBL" id="QEYD01000003">
    <property type="protein sequence ID" value="PWE30328.1"/>
    <property type="molecule type" value="Genomic_DNA"/>
</dbReference>
<feature type="domain" description="LysM" evidence="2">
    <location>
        <begin position="663"/>
        <end position="712"/>
    </location>
</feature>
<proteinExistence type="predicted"/>
<dbReference type="PANTHER" id="PTHR34700">
    <property type="entry name" value="POTASSIUM BINDING PROTEIN KBP"/>
    <property type="match status" value="1"/>
</dbReference>
<accession>A0A2U2CEJ8</accession>
<keyword evidence="4" id="KW-1185">Reference proteome</keyword>
<dbReference type="Proteomes" id="UP000244940">
    <property type="component" value="Unassembled WGS sequence"/>
</dbReference>
<dbReference type="InterPro" id="IPR018392">
    <property type="entry name" value="LysM"/>
</dbReference>
<organism evidence="3 4">
    <name type="scientific">Pararhodobacter marinus</name>
    <dbReference type="NCBI Taxonomy" id="2184063"/>
    <lineage>
        <taxon>Bacteria</taxon>
        <taxon>Pseudomonadati</taxon>
        <taxon>Pseudomonadota</taxon>
        <taxon>Alphaproteobacteria</taxon>
        <taxon>Rhodobacterales</taxon>
        <taxon>Paracoccaceae</taxon>
        <taxon>Pararhodobacter</taxon>
    </lineage>
</organism>
<dbReference type="Pfam" id="PF01476">
    <property type="entry name" value="LysM"/>
    <property type="match status" value="1"/>
</dbReference>
<evidence type="ECO:0000259" key="2">
    <source>
        <dbReference type="PROSITE" id="PS51782"/>
    </source>
</evidence>
<dbReference type="GeneID" id="94364528"/>